<evidence type="ECO:0000256" key="7">
    <source>
        <dbReference type="ARBA" id="ARBA00023002"/>
    </source>
</evidence>
<evidence type="ECO:0000256" key="10">
    <source>
        <dbReference type="ARBA" id="ARBA00023136"/>
    </source>
</evidence>
<keyword evidence="7" id="KW-0560">Oxidoreductase</keyword>
<dbReference type="InterPro" id="IPR050665">
    <property type="entry name" value="Cytochrome_P450_Monooxygen"/>
</dbReference>
<name>A0A453B9C6_AEGTS</name>
<dbReference type="GO" id="GO:0016020">
    <property type="term" value="C:membrane"/>
    <property type="evidence" value="ECO:0007669"/>
    <property type="project" value="UniProtKB-SubCell"/>
</dbReference>
<evidence type="ECO:0000313" key="11">
    <source>
        <dbReference type="EnsemblPlants" id="AET2Gv20426000.7"/>
    </source>
</evidence>
<dbReference type="GO" id="GO:0005506">
    <property type="term" value="F:iron ion binding"/>
    <property type="evidence" value="ECO:0007669"/>
    <property type="project" value="InterPro"/>
</dbReference>
<keyword evidence="8" id="KW-0408">Iron</keyword>
<dbReference type="Proteomes" id="UP000015105">
    <property type="component" value="Chromosome 2D"/>
</dbReference>
<reference evidence="12" key="1">
    <citation type="journal article" date="2014" name="Science">
        <title>Ancient hybridizations among the ancestral genomes of bread wheat.</title>
        <authorList>
            <consortium name="International Wheat Genome Sequencing Consortium,"/>
            <person name="Marcussen T."/>
            <person name="Sandve S.R."/>
            <person name="Heier L."/>
            <person name="Spannagl M."/>
            <person name="Pfeifer M."/>
            <person name="Jakobsen K.S."/>
            <person name="Wulff B.B."/>
            <person name="Steuernagel B."/>
            <person name="Mayer K.F."/>
            <person name="Olsen O.A."/>
        </authorList>
    </citation>
    <scope>NUCLEOTIDE SEQUENCE [LARGE SCALE GENOMIC DNA]</scope>
    <source>
        <strain evidence="12">cv. AL8/78</strain>
    </source>
</reference>
<dbReference type="Gramene" id="AET2Gv20426000.7">
    <property type="protein sequence ID" value="AET2Gv20426000.7"/>
    <property type="gene ID" value="AET2Gv20426000"/>
</dbReference>
<dbReference type="PANTHER" id="PTHR24282:SF158">
    <property type="entry name" value="CYTOCHROME P450"/>
    <property type="match status" value="1"/>
</dbReference>
<dbReference type="GO" id="GO:0020037">
    <property type="term" value="F:heme binding"/>
    <property type="evidence" value="ECO:0007669"/>
    <property type="project" value="InterPro"/>
</dbReference>
<reference evidence="11" key="3">
    <citation type="journal article" date="2017" name="Nature">
        <title>Genome sequence of the progenitor of the wheat D genome Aegilops tauschii.</title>
        <authorList>
            <person name="Luo M.C."/>
            <person name="Gu Y.Q."/>
            <person name="Puiu D."/>
            <person name="Wang H."/>
            <person name="Twardziok S.O."/>
            <person name="Deal K.R."/>
            <person name="Huo N."/>
            <person name="Zhu T."/>
            <person name="Wang L."/>
            <person name="Wang Y."/>
            <person name="McGuire P.E."/>
            <person name="Liu S."/>
            <person name="Long H."/>
            <person name="Ramasamy R.K."/>
            <person name="Rodriguez J.C."/>
            <person name="Van S.L."/>
            <person name="Yuan L."/>
            <person name="Wang Z."/>
            <person name="Xia Z."/>
            <person name="Xiao L."/>
            <person name="Anderson O.D."/>
            <person name="Ouyang S."/>
            <person name="Liang Y."/>
            <person name="Zimin A.V."/>
            <person name="Pertea G."/>
            <person name="Qi P."/>
            <person name="Bennetzen J.L."/>
            <person name="Dai X."/>
            <person name="Dawson M.W."/>
            <person name="Muller H.G."/>
            <person name="Kugler K."/>
            <person name="Rivarola-Duarte L."/>
            <person name="Spannagl M."/>
            <person name="Mayer K.F.X."/>
            <person name="Lu F.H."/>
            <person name="Bevan M.W."/>
            <person name="Leroy P."/>
            <person name="Li P."/>
            <person name="You F.M."/>
            <person name="Sun Q."/>
            <person name="Liu Z."/>
            <person name="Lyons E."/>
            <person name="Wicker T."/>
            <person name="Salzberg S.L."/>
            <person name="Devos K.M."/>
            <person name="Dvorak J."/>
        </authorList>
    </citation>
    <scope>NUCLEOTIDE SEQUENCE [LARGE SCALE GENOMIC DNA]</scope>
    <source>
        <strain evidence="11">cv. AL8/78</strain>
    </source>
</reference>
<dbReference type="EnsemblPlants" id="AET2Gv20426000.7">
    <property type="protein sequence ID" value="AET2Gv20426000.7"/>
    <property type="gene ID" value="AET2Gv20426000"/>
</dbReference>
<keyword evidence="6" id="KW-1133">Transmembrane helix</keyword>
<keyword evidence="3" id="KW-0349">Heme</keyword>
<keyword evidence="12" id="KW-1185">Reference proteome</keyword>
<evidence type="ECO:0000256" key="8">
    <source>
        <dbReference type="ARBA" id="ARBA00023004"/>
    </source>
</evidence>
<dbReference type="AlphaFoldDB" id="A0A453B9C6"/>
<evidence type="ECO:0000256" key="6">
    <source>
        <dbReference type="ARBA" id="ARBA00022989"/>
    </source>
</evidence>
<protein>
    <submittedName>
        <fullName evidence="11">Uncharacterized protein</fullName>
    </submittedName>
</protein>
<comment type="subcellular location">
    <subcellularLocation>
        <location evidence="1">Membrane</location>
    </subcellularLocation>
</comment>
<proteinExistence type="inferred from homology"/>
<keyword evidence="5" id="KW-0479">Metal-binding</keyword>
<dbReference type="Gene3D" id="1.20.120.990">
    <property type="entry name" value="Glycosyltransferase family 88, C-terminal domain"/>
    <property type="match status" value="1"/>
</dbReference>
<reference evidence="11" key="4">
    <citation type="submission" date="2019-03" db="UniProtKB">
        <authorList>
            <consortium name="EnsemblPlants"/>
        </authorList>
    </citation>
    <scope>IDENTIFICATION</scope>
</reference>
<dbReference type="PANTHER" id="PTHR24282">
    <property type="entry name" value="CYTOCHROME P450 FAMILY MEMBER"/>
    <property type="match status" value="1"/>
</dbReference>
<evidence type="ECO:0000256" key="3">
    <source>
        <dbReference type="ARBA" id="ARBA00022617"/>
    </source>
</evidence>
<keyword evidence="4" id="KW-0812">Transmembrane</keyword>
<dbReference type="SUPFAM" id="SSF48264">
    <property type="entry name" value="Cytochrome P450"/>
    <property type="match status" value="1"/>
</dbReference>
<reference evidence="12" key="2">
    <citation type="journal article" date="2017" name="Nat. Plants">
        <title>The Aegilops tauschii genome reveals multiple impacts of transposons.</title>
        <authorList>
            <person name="Zhao G."/>
            <person name="Zou C."/>
            <person name="Li K."/>
            <person name="Wang K."/>
            <person name="Li T."/>
            <person name="Gao L."/>
            <person name="Zhang X."/>
            <person name="Wang H."/>
            <person name="Yang Z."/>
            <person name="Liu X."/>
            <person name="Jiang W."/>
            <person name="Mao L."/>
            <person name="Kong X."/>
            <person name="Jiao Y."/>
            <person name="Jia J."/>
        </authorList>
    </citation>
    <scope>NUCLEOTIDE SEQUENCE [LARGE SCALE GENOMIC DNA]</scope>
    <source>
        <strain evidence="12">cv. AL8/78</strain>
    </source>
</reference>
<evidence type="ECO:0000256" key="5">
    <source>
        <dbReference type="ARBA" id="ARBA00022723"/>
    </source>
</evidence>
<evidence type="ECO:0000256" key="1">
    <source>
        <dbReference type="ARBA" id="ARBA00004370"/>
    </source>
</evidence>
<evidence type="ECO:0000256" key="9">
    <source>
        <dbReference type="ARBA" id="ARBA00023033"/>
    </source>
</evidence>
<comment type="similarity">
    <text evidence="2">Belongs to the cytochrome P450 family.</text>
</comment>
<dbReference type="InterPro" id="IPR036396">
    <property type="entry name" value="Cyt_P450_sf"/>
</dbReference>
<dbReference type="GO" id="GO:0016705">
    <property type="term" value="F:oxidoreductase activity, acting on paired donors, with incorporation or reduction of molecular oxygen"/>
    <property type="evidence" value="ECO:0007669"/>
    <property type="project" value="InterPro"/>
</dbReference>
<keyword evidence="9" id="KW-0503">Monooxygenase</keyword>
<evidence type="ECO:0000256" key="4">
    <source>
        <dbReference type="ARBA" id="ARBA00022692"/>
    </source>
</evidence>
<evidence type="ECO:0000256" key="2">
    <source>
        <dbReference type="ARBA" id="ARBA00010617"/>
    </source>
</evidence>
<evidence type="ECO:0000313" key="12">
    <source>
        <dbReference type="Proteomes" id="UP000015105"/>
    </source>
</evidence>
<reference evidence="11" key="5">
    <citation type="journal article" date="2021" name="G3 (Bethesda)">
        <title>Aegilops tauschii genome assembly Aet v5.0 features greater sequence contiguity and improved annotation.</title>
        <authorList>
            <person name="Wang L."/>
            <person name="Zhu T."/>
            <person name="Rodriguez J.C."/>
            <person name="Deal K.R."/>
            <person name="Dubcovsky J."/>
            <person name="McGuire P.E."/>
            <person name="Lux T."/>
            <person name="Spannagl M."/>
            <person name="Mayer K.F.X."/>
            <person name="Baldrich P."/>
            <person name="Meyers B.C."/>
            <person name="Huo N."/>
            <person name="Gu Y.Q."/>
            <person name="Zhou H."/>
            <person name="Devos K.M."/>
            <person name="Bennetzen J.L."/>
            <person name="Unver T."/>
            <person name="Budak H."/>
            <person name="Gulick P.J."/>
            <person name="Galiba G."/>
            <person name="Kalapos B."/>
            <person name="Nelson D.R."/>
            <person name="Li P."/>
            <person name="You F.M."/>
            <person name="Luo M.C."/>
            <person name="Dvorak J."/>
        </authorList>
    </citation>
    <scope>NUCLEOTIDE SEQUENCE [LARGE SCALE GENOMIC DNA]</scope>
    <source>
        <strain evidence="11">cv. AL8/78</strain>
    </source>
</reference>
<keyword evidence="10" id="KW-0472">Membrane</keyword>
<accession>A0A453B9C6</accession>
<dbReference type="GO" id="GO:0004497">
    <property type="term" value="F:monooxygenase activity"/>
    <property type="evidence" value="ECO:0007669"/>
    <property type="project" value="UniProtKB-KW"/>
</dbReference>
<dbReference type="GO" id="GO:0006629">
    <property type="term" value="P:lipid metabolic process"/>
    <property type="evidence" value="ECO:0007669"/>
    <property type="project" value="UniProtKB-ARBA"/>
</dbReference>
<organism evidence="11 12">
    <name type="scientific">Aegilops tauschii subsp. strangulata</name>
    <name type="common">Goatgrass</name>
    <dbReference type="NCBI Taxonomy" id="200361"/>
    <lineage>
        <taxon>Eukaryota</taxon>
        <taxon>Viridiplantae</taxon>
        <taxon>Streptophyta</taxon>
        <taxon>Embryophyta</taxon>
        <taxon>Tracheophyta</taxon>
        <taxon>Spermatophyta</taxon>
        <taxon>Magnoliopsida</taxon>
        <taxon>Liliopsida</taxon>
        <taxon>Poales</taxon>
        <taxon>Poaceae</taxon>
        <taxon>BOP clade</taxon>
        <taxon>Pooideae</taxon>
        <taxon>Triticodae</taxon>
        <taxon>Triticeae</taxon>
        <taxon>Triticinae</taxon>
        <taxon>Aegilops</taxon>
    </lineage>
</organism>
<sequence>MLPALSTSCEELVNRWTRSLGSDGTYELDVFPEFQRLTGDVISRTAFGSNYLEGARVFQLQSEQVERIAGAWKIGIPGYL</sequence>